<proteinExistence type="predicted"/>
<dbReference type="InterPro" id="IPR002110">
    <property type="entry name" value="Ankyrin_rpt"/>
</dbReference>
<name>A0A6B2LTW9_9EUKA</name>
<dbReference type="PANTHER" id="PTHR24188:SF29">
    <property type="entry name" value="GH09064P"/>
    <property type="match status" value="1"/>
</dbReference>
<keyword evidence="2 3" id="KW-0040">ANK repeat</keyword>
<organism evidence="4">
    <name type="scientific">Arcella intermedia</name>
    <dbReference type="NCBI Taxonomy" id="1963864"/>
    <lineage>
        <taxon>Eukaryota</taxon>
        <taxon>Amoebozoa</taxon>
        <taxon>Tubulinea</taxon>
        <taxon>Elardia</taxon>
        <taxon>Arcellinida</taxon>
        <taxon>Sphaerothecina</taxon>
        <taxon>Arcellidae</taxon>
        <taxon>Arcella</taxon>
    </lineage>
</organism>
<feature type="repeat" description="ANK" evidence="3">
    <location>
        <begin position="29"/>
        <end position="61"/>
    </location>
</feature>
<dbReference type="SUPFAM" id="SSF48403">
    <property type="entry name" value="Ankyrin repeat"/>
    <property type="match status" value="1"/>
</dbReference>
<dbReference type="AlphaFoldDB" id="A0A6B2LTW9"/>
<evidence type="ECO:0000256" key="2">
    <source>
        <dbReference type="ARBA" id="ARBA00023043"/>
    </source>
</evidence>
<keyword evidence="1" id="KW-0677">Repeat</keyword>
<evidence type="ECO:0000313" key="4">
    <source>
        <dbReference type="EMBL" id="NDV40375.1"/>
    </source>
</evidence>
<dbReference type="PANTHER" id="PTHR24188">
    <property type="entry name" value="ANKYRIN REPEAT PROTEIN"/>
    <property type="match status" value="1"/>
</dbReference>
<evidence type="ECO:0000256" key="1">
    <source>
        <dbReference type="ARBA" id="ARBA00022737"/>
    </source>
</evidence>
<dbReference type="Gene3D" id="1.25.40.20">
    <property type="entry name" value="Ankyrin repeat-containing domain"/>
    <property type="match status" value="1"/>
</dbReference>
<dbReference type="PROSITE" id="PS50088">
    <property type="entry name" value="ANK_REPEAT"/>
    <property type="match status" value="1"/>
</dbReference>
<dbReference type="EMBL" id="GIBP01011406">
    <property type="protein sequence ID" value="NDV40375.1"/>
    <property type="molecule type" value="Transcribed_RNA"/>
</dbReference>
<protein>
    <submittedName>
        <fullName evidence="4">Uncharacterized protein</fullName>
    </submittedName>
</protein>
<evidence type="ECO:0000256" key="3">
    <source>
        <dbReference type="PROSITE-ProRule" id="PRU00023"/>
    </source>
</evidence>
<accession>A0A6B2LTW9</accession>
<dbReference type="InterPro" id="IPR036770">
    <property type="entry name" value="Ankyrin_rpt-contain_sf"/>
</dbReference>
<dbReference type="Pfam" id="PF12796">
    <property type="entry name" value="Ank_2"/>
    <property type="match status" value="1"/>
</dbReference>
<sequence length="70" mass="7916">MSLACENGHSNIVQYLIAMKANIESPSMSGSTPLFYACEFNRVDVVKYLLEMKANIETPNNVFHLKVFVF</sequence>
<dbReference type="PROSITE" id="PS50297">
    <property type="entry name" value="ANK_REP_REGION"/>
    <property type="match status" value="1"/>
</dbReference>
<dbReference type="SMART" id="SM00248">
    <property type="entry name" value="ANK"/>
    <property type="match status" value="2"/>
</dbReference>
<reference evidence="4" key="1">
    <citation type="journal article" date="2020" name="J. Eukaryot. Microbiol.">
        <title>De novo Sequencing, Assembly and Annotation of the Transcriptome for the Free-Living Testate Amoeba Arcella intermedia.</title>
        <authorList>
            <person name="Ribeiro G.M."/>
            <person name="Porfirio-Sousa A.L."/>
            <person name="Maurer-Alcala X.X."/>
            <person name="Katz L.A."/>
            <person name="Lahr D.J.G."/>
        </authorList>
    </citation>
    <scope>NUCLEOTIDE SEQUENCE</scope>
</reference>